<dbReference type="AlphaFoldDB" id="G0UBR1"/>
<reference evidence="2" key="1">
    <citation type="journal article" date="2012" name="Proc. Natl. Acad. Sci. U.S.A.">
        <title>Antigenic diversity is generated by distinct evolutionary mechanisms in African trypanosome species.</title>
        <authorList>
            <person name="Jackson A.P."/>
            <person name="Berry A."/>
            <person name="Aslett M."/>
            <person name="Allison H.C."/>
            <person name="Burton P."/>
            <person name="Vavrova-Anderson J."/>
            <person name="Brown R."/>
            <person name="Browne H."/>
            <person name="Corton N."/>
            <person name="Hauser H."/>
            <person name="Gamble J."/>
            <person name="Gilderthorp R."/>
            <person name="Marcello L."/>
            <person name="McQuillan J."/>
            <person name="Otto T.D."/>
            <person name="Quail M.A."/>
            <person name="Sanders M.J."/>
            <person name="van Tonder A."/>
            <person name="Ginger M.L."/>
            <person name="Field M.C."/>
            <person name="Barry J.D."/>
            <person name="Hertz-Fowler C."/>
            <person name="Berriman M."/>
        </authorList>
    </citation>
    <scope>NUCLEOTIDE SEQUENCE</scope>
    <source>
        <strain evidence="2">Y486</strain>
    </source>
</reference>
<keyword evidence="1" id="KW-1133">Transmembrane helix</keyword>
<keyword evidence="1" id="KW-0812">Transmembrane</keyword>
<dbReference type="EMBL" id="HE573027">
    <property type="protein sequence ID" value="CCC53259.1"/>
    <property type="molecule type" value="Genomic_DNA"/>
</dbReference>
<sequence>MVACTPQIVWIFIIIFSFCLVSLAFVMFLLGRLLVWCFPTLSMRPTATTHDAAFHLHRSGLGPPFPPLHLIVSLHYVHRYQHYAFLPAHLRLPPLRRSRVVLALVFHSQPPFPHSSSPQMSRSLLP</sequence>
<name>G0UBR1_TRYVY</name>
<dbReference type="VEuPathDB" id="TriTrypDB:TvY486_1107430"/>
<gene>
    <name evidence="2" type="ORF">TVY486_1107430</name>
</gene>
<feature type="transmembrane region" description="Helical" evidence="1">
    <location>
        <begin position="12"/>
        <end position="35"/>
    </location>
</feature>
<accession>G0UBR1</accession>
<keyword evidence="1" id="KW-0472">Membrane</keyword>
<evidence type="ECO:0000313" key="2">
    <source>
        <dbReference type="EMBL" id="CCC53259.1"/>
    </source>
</evidence>
<proteinExistence type="predicted"/>
<organism evidence="2">
    <name type="scientific">Trypanosoma vivax (strain Y486)</name>
    <dbReference type="NCBI Taxonomy" id="1055687"/>
    <lineage>
        <taxon>Eukaryota</taxon>
        <taxon>Discoba</taxon>
        <taxon>Euglenozoa</taxon>
        <taxon>Kinetoplastea</taxon>
        <taxon>Metakinetoplastina</taxon>
        <taxon>Trypanosomatida</taxon>
        <taxon>Trypanosomatidae</taxon>
        <taxon>Trypanosoma</taxon>
        <taxon>Duttonella</taxon>
    </lineage>
</organism>
<protein>
    <submittedName>
        <fullName evidence="2">Uncharacterized protein</fullName>
    </submittedName>
</protein>
<evidence type="ECO:0000256" key="1">
    <source>
        <dbReference type="SAM" id="Phobius"/>
    </source>
</evidence>